<comment type="caution">
    <text evidence="2">The sequence shown here is derived from an EMBL/GenBank/DDBJ whole genome shotgun (WGS) entry which is preliminary data.</text>
</comment>
<name>A0ABV9DXR5_9ACTN</name>
<evidence type="ECO:0000256" key="1">
    <source>
        <dbReference type="SAM" id="MobiDB-lite"/>
    </source>
</evidence>
<gene>
    <name evidence="2" type="ORF">ACFO4E_15265</name>
</gene>
<organism evidence="2 3">
    <name type="scientific">Nocardiopsis mangrovi</name>
    <dbReference type="NCBI Taxonomy" id="1179818"/>
    <lineage>
        <taxon>Bacteria</taxon>
        <taxon>Bacillati</taxon>
        <taxon>Actinomycetota</taxon>
        <taxon>Actinomycetes</taxon>
        <taxon>Streptosporangiales</taxon>
        <taxon>Nocardiopsidaceae</taxon>
        <taxon>Nocardiopsis</taxon>
    </lineage>
</organism>
<reference evidence="3" key="1">
    <citation type="journal article" date="2019" name="Int. J. Syst. Evol. Microbiol.">
        <title>The Global Catalogue of Microorganisms (GCM) 10K type strain sequencing project: providing services to taxonomists for standard genome sequencing and annotation.</title>
        <authorList>
            <consortium name="The Broad Institute Genomics Platform"/>
            <consortium name="The Broad Institute Genome Sequencing Center for Infectious Disease"/>
            <person name="Wu L."/>
            <person name="Ma J."/>
        </authorList>
    </citation>
    <scope>NUCLEOTIDE SEQUENCE [LARGE SCALE GENOMIC DNA]</scope>
    <source>
        <strain evidence="3">XZYJ18</strain>
    </source>
</reference>
<evidence type="ECO:0000313" key="2">
    <source>
        <dbReference type="EMBL" id="MFC4563223.1"/>
    </source>
</evidence>
<dbReference type="RefSeq" id="WP_378575155.1">
    <property type="nucleotide sequence ID" value="NZ_JBHSFQ010000014.1"/>
</dbReference>
<dbReference type="EMBL" id="JBHSFQ010000014">
    <property type="protein sequence ID" value="MFC4563223.1"/>
    <property type="molecule type" value="Genomic_DNA"/>
</dbReference>
<feature type="region of interest" description="Disordered" evidence="1">
    <location>
        <begin position="1"/>
        <end position="50"/>
    </location>
</feature>
<protein>
    <submittedName>
        <fullName evidence="2">Uncharacterized protein</fullName>
    </submittedName>
</protein>
<evidence type="ECO:0000313" key="3">
    <source>
        <dbReference type="Proteomes" id="UP001595923"/>
    </source>
</evidence>
<sequence>MNEGEPRTATPRHGGGQVRYLPGGLRPGAREPRRPASVLRVPEAARRRRGSGPAPAVLIVSLAAPAVFAGTSASGSAADADVVTDAHGLPYLPRHRVAARLRDAAVSAVRADPALLPAARSLFGASREHGPDRILRIGHALPPESVRAAVAWALEQRADDPASAHGPTLLRAVTDAFTSLESGVEIDPGGAAVEGRLRTVRVLDPGLRLTAVLRWARPPDARELRCLARAALAFTQAGLKASRGRGRIDARLAETPETDRDHAHTATLTWAGIDPGGAVREEEV</sequence>
<dbReference type="Proteomes" id="UP001595923">
    <property type="component" value="Unassembled WGS sequence"/>
</dbReference>
<proteinExistence type="predicted"/>
<keyword evidence="3" id="KW-1185">Reference proteome</keyword>
<accession>A0ABV9DXR5</accession>